<feature type="region of interest" description="Disordered" evidence="7">
    <location>
        <begin position="415"/>
        <end position="451"/>
    </location>
</feature>
<evidence type="ECO:0000256" key="4">
    <source>
        <dbReference type="ARBA" id="ARBA00023110"/>
    </source>
</evidence>
<feature type="domain" description="Trigger factor ribosome-binding bacterial" evidence="8">
    <location>
        <begin position="178"/>
        <end position="300"/>
    </location>
</feature>
<dbReference type="PANTHER" id="PTHR30560">
    <property type="entry name" value="TRIGGER FACTOR CHAPERONE AND PEPTIDYL-PROLYL CIS/TRANS ISOMERASE"/>
    <property type="match status" value="1"/>
</dbReference>
<dbReference type="SUPFAM" id="SSF109998">
    <property type="entry name" value="Triger factor/SurA peptide-binding domain-like"/>
    <property type="match status" value="1"/>
</dbReference>
<keyword evidence="11" id="KW-1185">Reference proteome</keyword>
<feature type="compositionally biased region" description="Basic and acidic residues" evidence="7">
    <location>
        <begin position="58"/>
        <end position="67"/>
    </location>
</feature>
<dbReference type="InterPro" id="IPR005215">
    <property type="entry name" value="Trig_fac"/>
</dbReference>
<feature type="compositionally biased region" description="Basic and acidic residues" evidence="7">
    <location>
        <begin position="1"/>
        <end position="12"/>
    </location>
</feature>
<dbReference type="PANTHER" id="PTHR30560:SF3">
    <property type="entry name" value="TRIGGER FACTOR-LIKE PROTEIN TIG, CHLOROPLASTIC"/>
    <property type="match status" value="1"/>
</dbReference>
<dbReference type="GO" id="GO:0015031">
    <property type="term" value="P:protein transport"/>
    <property type="evidence" value="ECO:0007669"/>
    <property type="project" value="InterPro"/>
</dbReference>
<dbReference type="InterPro" id="IPR008881">
    <property type="entry name" value="Trigger_fac_ribosome-bd_bac"/>
</dbReference>
<evidence type="ECO:0000256" key="2">
    <source>
        <dbReference type="ARBA" id="ARBA00005464"/>
    </source>
</evidence>
<dbReference type="STRING" id="1169540.A0A0G4EXB1"/>
<protein>
    <recommendedName>
        <fullName evidence="3">peptidylprolyl isomerase</fullName>
        <ecNumber evidence="3">5.2.1.8</ecNumber>
    </recommendedName>
</protein>
<dbReference type="Pfam" id="PF05698">
    <property type="entry name" value="Trigger_C"/>
    <property type="match status" value="1"/>
</dbReference>
<accession>A0A0G4EXB1</accession>
<sequence length="702" mass="78236">MRSADARSLTERRRQKGSAFILQQLQLPGGITPRTRAHRRVRVAPAVYASKAKGFAVDSERDQRRGGGEGPSSVKKVARSLPPPTPKGRAIKRRRSEIQRDREGKAATDSGEGNDTVAYEDLPEEEQIKRKKRAKQAYIEGAYMEKKQREDADAFQHRLKQRAQQEDIQLITKGKEVNVSLEPEVNSTVTVNVQVDGNFTQQMWEVVLADLNEEAAIKGFQKGKTPTEVLVNRIGIEPVKARCVEYTVYALTPKVLRKLPIQSIGTARTEGSRRTLAGFFRPGEPFQFQIETDVWPSIAFAKHPHTGEDMYRQLEVTAVKPDFDFRMHRYRYELRHNHAKLVPTPDDRALWGDALVAERVETFLVGENGTVGQQLTGPEFTLADEVLHLVPHVHLDGLVEGCIGMRQGESRLVKVSTAGSSGGAEQGAADADADADHDGDQGLEQDDEGDEDAELFLNVTNVRVMAREVPDLSDALARQAANMTLKELLGQVEDKLLKQCQDDRERNLRAGVIAALLECTNLTIPETLIVEHGKGKYEMLLKTEASKGHDVSKLTNAAALNDYLRRKQAAITQELQASFILDEIAEREGLTVAPDELQINIDTVQQDMKKLKLVESRVQSKLEAMLMAQRVIDWITERSSITWVDEAELYGGNLDDRLDTLMRQTDATTPTTDTHSDSAPTAKMSAEDVLARRALRTVSSVR</sequence>
<feature type="compositionally biased region" description="Basic and acidic residues" evidence="7">
    <location>
        <begin position="96"/>
        <end position="106"/>
    </location>
</feature>
<evidence type="ECO:0000313" key="10">
    <source>
        <dbReference type="EMBL" id="CEM02730.1"/>
    </source>
</evidence>
<dbReference type="GO" id="GO:0043022">
    <property type="term" value="F:ribosome binding"/>
    <property type="evidence" value="ECO:0007669"/>
    <property type="project" value="TreeGrafter"/>
</dbReference>
<dbReference type="Gene3D" id="1.10.3120.10">
    <property type="entry name" value="Trigger factor, C-terminal domain"/>
    <property type="match status" value="1"/>
</dbReference>
<dbReference type="Gene3D" id="3.30.70.1050">
    <property type="entry name" value="Trigger factor ribosome-binding domain"/>
    <property type="match status" value="1"/>
</dbReference>
<dbReference type="GO" id="GO:0044183">
    <property type="term" value="F:protein folding chaperone"/>
    <property type="evidence" value="ECO:0007669"/>
    <property type="project" value="TreeGrafter"/>
</dbReference>
<evidence type="ECO:0000259" key="9">
    <source>
        <dbReference type="Pfam" id="PF05698"/>
    </source>
</evidence>
<dbReference type="Proteomes" id="UP000041254">
    <property type="component" value="Unassembled WGS sequence"/>
</dbReference>
<dbReference type="InterPro" id="IPR037041">
    <property type="entry name" value="Trigger_fac_C_sf"/>
</dbReference>
<dbReference type="Pfam" id="PF05697">
    <property type="entry name" value="Trigger_N"/>
    <property type="match status" value="1"/>
</dbReference>
<reference evidence="10 11" key="1">
    <citation type="submission" date="2014-11" db="EMBL/GenBank/DDBJ databases">
        <authorList>
            <person name="Zhu J."/>
            <person name="Qi W."/>
            <person name="Song R."/>
        </authorList>
    </citation>
    <scope>NUCLEOTIDE SEQUENCE [LARGE SCALE GENOMIC DNA]</scope>
</reference>
<evidence type="ECO:0000256" key="1">
    <source>
        <dbReference type="ARBA" id="ARBA00000971"/>
    </source>
</evidence>
<evidence type="ECO:0000256" key="6">
    <source>
        <dbReference type="ARBA" id="ARBA00023235"/>
    </source>
</evidence>
<evidence type="ECO:0000313" key="11">
    <source>
        <dbReference type="Proteomes" id="UP000041254"/>
    </source>
</evidence>
<proteinExistence type="inferred from homology"/>
<dbReference type="VEuPathDB" id="CryptoDB:Vbra_20968"/>
<feature type="region of interest" description="Disordered" evidence="7">
    <location>
        <begin position="1"/>
        <end position="21"/>
    </location>
</feature>
<dbReference type="AlphaFoldDB" id="A0A0G4EXB1"/>
<dbReference type="InParanoid" id="A0A0G4EXB1"/>
<comment type="catalytic activity">
    <reaction evidence="1">
        <text>[protein]-peptidylproline (omega=180) = [protein]-peptidylproline (omega=0)</text>
        <dbReference type="Rhea" id="RHEA:16237"/>
        <dbReference type="Rhea" id="RHEA-COMP:10747"/>
        <dbReference type="Rhea" id="RHEA-COMP:10748"/>
        <dbReference type="ChEBI" id="CHEBI:83833"/>
        <dbReference type="ChEBI" id="CHEBI:83834"/>
        <dbReference type="EC" id="5.2.1.8"/>
    </reaction>
</comment>
<dbReference type="OrthoDB" id="371188at2759"/>
<evidence type="ECO:0000256" key="3">
    <source>
        <dbReference type="ARBA" id="ARBA00013194"/>
    </source>
</evidence>
<evidence type="ECO:0000256" key="5">
    <source>
        <dbReference type="ARBA" id="ARBA00023186"/>
    </source>
</evidence>
<feature type="compositionally biased region" description="Low complexity" evidence="7">
    <location>
        <begin position="665"/>
        <end position="682"/>
    </location>
</feature>
<keyword evidence="5" id="KW-0143">Chaperone</keyword>
<feature type="region of interest" description="Disordered" evidence="7">
    <location>
        <begin position="55"/>
        <end position="131"/>
    </location>
</feature>
<evidence type="ECO:0000256" key="7">
    <source>
        <dbReference type="SAM" id="MobiDB-lite"/>
    </source>
</evidence>
<name>A0A0G4EXB1_VITBC</name>
<keyword evidence="6" id="KW-0413">Isomerase</keyword>
<dbReference type="SUPFAM" id="SSF102735">
    <property type="entry name" value="Trigger factor ribosome-binding domain"/>
    <property type="match status" value="1"/>
</dbReference>
<evidence type="ECO:0000259" key="8">
    <source>
        <dbReference type="Pfam" id="PF05697"/>
    </source>
</evidence>
<dbReference type="GO" id="GO:0043335">
    <property type="term" value="P:protein unfolding"/>
    <property type="evidence" value="ECO:0007669"/>
    <property type="project" value="TreeGrafter"/>
</dbReference>
<feature type="domain" description="Trigger factor C-terminal" evidence="9">
    <location>
        <begin position="484"/>
        <end position="637"/>
    </location>
</feature>
<dbReference type="InterPro" id="IPR008880">
    <property type="entry name" value="Trigger_fac_C"/>
</dbReference>
<dbReference type="GO" id="GO:0003755">
    <property type="term" value="F:peptidyl-prolyl cis-trans isomerase activity"/>
    <property type="evidence" value="ECO:0007669"/>
    <property type="project" value="UniProtKB-KW"/>
</dbReference>
<gene>
    <name evidence="10" type="ORF">Vbra_20968</name>
</gene>
<dbReference type="InterPro" id="IPR027304">
    <property type="entry name" value="Trigger_fact/SurA_dom_sf"/>
</dbReference>
<comment type="similarity">
    <text evidence="2">Belongs to the FKBP-type PPIase family. Tig subfamily.</text>
</comment>
<feature type="compositionally biased region" description="Acidic residues" evidence="7">
    <location>
        <begin position="441"/>
        <end position="451"/>
    </location>
</feature>
<keyword evidence="4" id="KW-0697">Rotamase</keyword>
<dbReference type="EMBL" id="CDMY01000334">
    <property type="protein sequence ID" value="CEM02730.1"/>
    <property type="molecule type" value="Genomic_DNA"/>
</dbReference>
<dbReference type="EC" id="5.2.1.8" evidence="3"/>
<feature type="region of interest" description="Disordered" evidence="7">
    <location>
        <begin position="665"/>
        <end position="684"/>
    </location>
</feature>
<organism evidence="10 11">
    <name type="scientific">Vitrella brassicaformis (strain CCMP3155)</name>
    <dbReference type="NCBI Taxonomy" id="1169540"/>
    <lineage>
        <taxon>Eukaryota</taxon>
        <taxon>Sar</taxon>
        <taxon>Alveolata</taxon>
        <taxon>Colpodellida</taxon>
        <taxon>Vitrellaceae</taxon>
        <taxon>Vitrella</taxon>
    </lineage>
</organism>
<dbReference type="InterPro" id="IPR036611">
    <property type="entry name" value="Trigger_fac_ribosome-bd_sf"/>
</dbReference>
<dbReference type="PhylomeDB" id="A0A0G4EXB1"/>
<dbReference type="GO" id="GO:0051083">
    <property type="term" value="P:'de novo' cotranslational protein folding"/>
    <property type="evidence" value="ECO:0007669"/>
    <property type="project" value="TreeGrafter"/>
</dbReference>